<dbReference type="PROSITE" id="PS50932">
    <property type="entry name" value="HTH_LACI_2"/>
    <property type="match status" value="1"/>
</dbReference>
<dbReference type="InterPro" id="IPR046335">
    <property type="entry name" value="LacI/GalR-like_sensor"/>
</dbReference>
<dbReference type="InterPro" id="IPR010982">
    <property type="entry name" value="Lambda_DNA-bd_dom_sf"/>
</dbReference>
<dbReference type="SMART" id="SM00354">
    <property type="entry name" value="HTH_LACI"/>
    <property type="match status" value="1"/>
</dbReference>
<dbReference type="Proteomes" id="UP001356095">
    <property type="component" value="Unassembled WGS sequence"/>
</dbReference>
<evidence type="ECO:0000256" key="2">
    <source>
        <dbReference type="ARBA" id="ARBA00023125"/>
    </source>
</evidence>
<dbReference type="Gene3D" id="1.10.260.40">
    <property type="entry name" value="lambda repressor-like DNA-binding domains"/>
    <property type="match status" value="1"/>
</dbReference>
<keyword evidence="1" id="KW-0805">Transcription regulation</keyword>
<dbReference type="CDD" id="cd01392">
    <property type="entry name" value="HTH_LacI"/>
    <property type="match status" value="1"/>
</dbReference>
<evidence type="ECO:0000256" key="1">
    <source>
        <dbReference type="ARBA" id="ARBA00023015"/>
    </source>
</evidence>
<dbReference type="Pfam" id="PF00356">
    <property type="entry name" value="LacI"/>
    <property type="match status" value="1"/>
</dbReference>
<dbReference type="SUPFAM" id="SSF53822">
    <property type="entry name" value="Periplasmic binding protein-like I"/>
    <property type="match status" value="1"/>
</dbReference>
<feature type="domain" description="HTH lacI-type" evidence="5">
    <location>
        <begin position="1"/>
        <end position="53"/>
    </location>
</feature>
<evidence type="ECO:0000313" key="7">
    <source>
        <dbReference type="Proteomes" id="UP001356095"/>
    </source>
</evidence>
<protein>
    <submittedName>
        <fullName evidence="6">LacI family DNA-binding transcriptional regulator</fullName>
    </submittedName>
</protein>
<dbReference type="CDD" id="cd06267">
    <property type="entry name" value="PBP1_LacI_sugar_binding-like"/>
    <property type="match status" value="1"/>
</dbReference>
<keyword evidence="2 6" id="KW-0238">DNA-binding</keyword>
<evidence type="ECO:0000256" key="4">
    <source>
        <dbReference type="SAM" id="MobiDB-lite"/>
    </source>
</evidence>
<dbReference type="InterPro" id="IPR000843">
    <property type="entry name" value="HTH_LacI"/>
</dbReference>
<accession>A0ABU7KEP9</accession>
<dbReference type="InterPro" id="IPR028082">
    <property type="entry name" value="Peripla_BP_I"/>
</dbReference>
<evidence type="ECO:0000256" key="3">
    <source>
        <dbReference type="ARBA" id="ARBA00023163"/>
    </source>
</evidence>
<dbReference type="Gene3D" id="3.40.50.2300">
    <property type="match status" value="2"/>
</dbReference>
<dbReference type="EMBL" id="JAUZMY010000033">
    <property type="protein sequence ID" value="MEE2040706.1"/>
    <property type="molecule type" value="Genomic_DNA"/>
</dbReference>
<organism evidence="6 7">
    <name type="scientific">Nocardiopsis codii</name>
    <dbReference type="NCBI Taxonomy" id="3065942"/>
    <lineage>
        <taxon>Bacteria</taxon>
        <taxon>Bacillati</taxon>
        <taxon>Actinomycetota</taxon>
        <taxon>Actinomycetes</taxon>
        <taxon>Streptosporangiales</taxon>
        <taxon>Nocardiopsidaceae</taxon>
        <taxon>Nocardiopsis</taxon>
    </lineage>
</organism>
<reference evidence="6 7" key="1">
    <citation type="submission" date="2023-08" db="EMBL/GenBank/DDBJ databases">
        <authorList>
            <person name="Girao M."/>
            <person name="Carvalho M.F."/>
        </authorList>
    </citation>
    <scope>NUCLEOTIDE SEQUENCE [LARGE SCALE GENOMIC DNA]</scope>
    <source>
        <strain evidence="6 7">CT-R113</strain>
    </source>
</reference>
<keyword evidence="7" id="KW-1185">Reference proteome</keyword>
<evidence type="ECO:0000259" key="5">
    <source>
        <dbReference type="PROSITE" id="PS50932"/>
    </source>
</evidence>
<gene>
    <name evidence="6" type="ORF">Q8791_26150</name>
</gene>
<dbReference type="PANTHER" id="PTHR30146:SF109">
    <property type="entry name" value="HTH-TYPE TRANSCRIPTIONAL REGULATOR GALS"/>
    <property type="match status" value="1"/>
</dbReference>
<name>A0ABU7KEP9_9ACTN</name>
<dbReference type="PANTHER" id="PTHR30146">
    <property type="entry name" value="LACI-RELATED TRANSCRIPTIONAL REPRESSOR"/>
    <property type="match status" value="1"/>
</dbReference>
<dbReference type="GO" id="GO:0003677">
    <property type="term" value="F:DNA binding"/>
    <property type="evidence" value="ECO:0007669"/>
    <property type="project" value="UniProtKB-KW"/>
</dbReference>
<comment type="caution">
    <text evidence="6">The sequence shown here is derived from an EMBL/GenBank/DDBJ whole genome shotgun (WGS) entry which is preliminary data.</text>
</comment>
<dbReference type="SUPFAM" id="SSF47413">
    <property type="entry name" value="lambda repressor-like DNA-binding domains"/>
    <property type="match status" value="1"/>
</dbReference>
<keyword evidence="3" id="KW-0804">Transcription</keyword>
<evidence type="ECO:0000313" key="6">
    <source>
        <dbReference type="EMBL" id="MEE2040706.1"/>
    </source>
</evidence>
<dbReference type="Pfam" id="PF13377">
    <property type="entry name" value="Peripla_BP_3"/>
    <property type="match status" value="1"/>
</dbReference>
<feature type="region of interest" description="Disordered" evidence="4">
    <location>
        <begin position="317"/>
        <end position="340"/>
    </location>
</feature>
<proteinExistence type="predicted"/>
<dbReference type="RefSeq" id="WP_330094491.1">
    <property type="nucleotide sequence ID" value="NZ_JAUZMY010000033.1"/>
</dbReference>
<sequence length="340" mass="36195">MADVAARVGVSRQLVSLVLGGRPGPSATAREQILRAAEELGYRADTAARLLRRTRSRQVGVLFTLEHPLDAHVVEAVYPVAAELGYSVVLSAMLTTRTERESIDDLLGLRCEALILIGMSAEAPTDLAKVAELVPVVEIGQRTGAPGTDSVRTADARGVHQAVDHLVSLGHRDISHVDGGDLPGARERLRGYRDGMAAHGLADRADVLPGDYTEESGARAARVLLARERPPTAVVACNDLCALGLVGTLSRAGSSVPDDISVVGYDDSRTARLPFLQLTSVRQDAAEMARLAVRSVAERLDDGRTESRHLVLEPVLAVRGSTGAPRRDRSRPAPSDGKRP</sequence>
<feature type="compositionally biased region" description="Basic and acidic residues" evidence="4">
    <location>
        <begin position="325"/>
        <end position="340"/>
    </location>
</feature>